<comment type="caution">
    <text evidence="2">The sequence shown here is derived from an EMBL/GenBank/DDBJ whole genome shotgun (WGS) entry which is preliminary data.</text>
</comment>
<proteinExistence type="predicted"/>
<evidence type="ECO:0000313" key="3">
    <source>
        <dbReference type="Proteomes" id="UP001488838"/>
    </source>
</evidence>
<accession>A0AAW0HKA3</accession>
<sequence length="384" mass="42550">MKRSWGNIEQIDNPKVKPGRDRTDNGKLQKANSWLNGLQAQGPEFDSLNPCKNARGRGVRRGKAEDKEWILITKLGRLAKDVKIKSLEQSLLLLVYFVNMMQASSIREEKPQETVANQESMQSSASSQGVKELPGSSMDQRGIIQKLLETDTDPQSSIRWSSGNPAEEGTKDSTFLDEVQADLKPEIFLLSTMFNNMPNLTDEESGGGGRDDSCSKPKSPGDAHEEARMLGTCISLSLIKTSGYLGHPLDCANDDDQNHPKVSSQWSKQQPSLHRTHLRTKVLDASAPVTERVRQRVLCGYVSSVLRLGAVHHGDDGNAQTHTLRYHALKSQMQKNQKFKVIICYLFSGNDQSGPTQEKVKEYLTSAICLLLELLSDSSQSLSP</sequence>
<dbReference type="Proteomes" id="UP001488838">
    <property type="component" value="Unassembled WGS sequence"/>
</dbReference>
<evidence type="ECO:0000313" key="2">
    <source>
        <dbReference type="EMBL" id="KAK7803289.1"/>
    </source>
</evidence>
<evidence type="ECO:0000256" key="1">
    <source>
        <dbReference type="SAM" id="MobiDB-lite"/>
    </source>
</evidence>
<dbReference type="AlphaFoldDB" id="A0AAW0HKA3"/>
<name>A0AAW0HKA3_MYOGA</name>
<dbReference type="EMBL" id="JBBHLL010000426">
    <property type="protein sequence ID" value="KAK7803289.1"/>
    <property type="molecule type" value="Genomic_DNA"/>
</dbReference>
<organism evidence="2 3">
    <name type="scientific">Myodes glareolus</name>
    <name type="common">Bank vole</name>
    <name type="synonym">Clethrionomys glareolus</name>
    <dbReference type="NCBI Taxonomy" id="447135"/>
    <lineage>
        <taxon>Eukaryota</taxon>
        <taxon>Metazoa</taxon>
        <taxon>Chordata</taxon>
        <taxon>Craniata</taxon>
        <taxon>Vertebrata</taxon>
        <taxon>Euteleostomi</taxon>
        <taxon>Mammalia</taxon>
        <taxon>Eutheria</taxon>
        <taxon>Euarchontoglires</taxon>
        <taxon>Glires</taxon>
        <taxon>Rodentia</taxon>
        <taxon>Myomorpha</taxon>
        <taxon>Muroidea</taxon>
        <taxon>Cricetidae</taxon>
        <taxon>Arvicolinae</taxon>
        <taxon>Myodes</taxon>
    </lineage>
</organism>
<gene>
    <name evidence="2" type="ORF">U0070_011470</name>
</gene>
<feature type="compositionally biased region" description="Polar residues" evidence="1">
    <location>
        <begin position="114"/>
        <end position="129"/>
    </location>
</feature>
<feature type="region of interest" description="Disordered" evidence="1">
    <location>
        <begin position="109"/>
        <end position="136"/>
    </location>
</feature>
<feature type="compositionally biased region" description="Polar residues" evidence="1">
    <location>
        <begin position="153"/>
        <end position="164"/>
    </location>
</feature>
<reference evidence="2 3" key="1">
    <citation type="journal article" date="2023" name="bioRxiv">
        <title>Conserved and derived expression patterns and positive selection on dental genes reveal complex evolutionary context of ever-growing rodent molars.</title>
        <authorList>
            <person name="Calamari Z.T."/>
            <person name="Song A."/>
            <person name="Cohen E."/>
            <person name="Akter M."/>
            <person name="Roy R.D."/>
            <person name="Hallikas O."/>
            <person name="Christensen M.M."/>
            <person name="Li P."/>
            <person name="Marangoni P."/>
            <person name="Jernvall J."/>
            <person name="Klein O.D."/>
        </authorList>
    </citation>
    <scope>NUCLEOTIDE SEQUENCE [LARGE SCALE GENOMIC DNA]</scope>
    <source>
        <strain evidence="2">V071</strain>
    </source>
</reference>
<protein>
    <submittedName>
        <fullName evidence="2">Uncharacterized protein</fullName>
    </submittedName>
</protein>
<feature type="region of interest" description="Disordered" evidence="1">
    <location>
        <begin position="1"/>
        <end position="27"/>
    </location>
</feature>
<feature type="compositionally biased region" description="Basic and acidic residues" evidence="1">
    <location>
        <begin position="12"/>
        <end position="27"/>
    </location>
</feature>
<keyword evidence="3" id="KW-1185">Reference proteome</keyword>
<feature type="compositionally biased region" description="Basic and acidic residues" evidence="1">
    <location>
        <begin position="209"/>
        <end position="224"/>
    </location>
</feature>
<feature type="region of interest" description="Disordered" evidence="1">
    <location>
        <begin position="198"/>
        <end position="224"/>
    </location>
</feature>
<feature type="region of interest" description="Disordered" evidence="1">
    <location>
        <begin position="151"/>
        <end position="173"/>
    </location>
</feature>